<dbReference type="AlphaFoldDB" id="A0A1V2I134"/>
<comment type="caution">
    <text evidence="1">The sequence shown here is derived from an EMBL/GenBank/DDBJ whole genome shotgun (WGS) entry which is preliminary data.</text>
</comment>
<name>A0A1V2I134_9ACTN</name>
<organism evidence="1 2">
    <name type="scientific">Pseudofrankia asymbiotica</name>
    <dbReference type="NCBI Taxonomy" id="1834516"/>
    <lineage>
        <taxon>Bacteria</taxon>
        <taxon>Bacillati</taxon>
        <taxon>Actinomycetota</taxon>
        <taxon>Actinomycetes</taxon>
        <taxon>Frankiales</taxon>
        <taxon>Frankiaceae</taxon>
        <taxon>Pseudofrankia</taxon>
    </lineage>
</organism>
<evidence type="ECO:0000313" key="1">
    <source>
        <dbReference type="EMBL" id="ONH21905.1"/>
    </source>
</evidence>
<evidence type="ECO:0000313" key="2">
    <source>
        <dbReference type="Proteomes" id="UP000188929"/>
    </source>
</evidence>
<reference evidence="2" key="1">
    <citation type="submission" date="2016-10" db="EMBL/GenBank/DDBJ databases">
        <title>Frankia sp. NRRL B-16386 Genome sequencing.</title>
        <authorList>
            <person name="Ghodhbane-Gtari F."/>
            <person name="Swanson E."/>
            <person name="Gueddou A."/>
            <person name="Hezbri K."/>
            <person name="Ktari K."/>
            <person name="Nouioui I."/>
            <person name="Morris K."/>
            <person name="Simpson S."/>
            <person name="Abebe-Akele F."/>
            <person name="Thomas K."/>
            <person name="Gtari M."/>
            <person name="Tisa L.S."/>
        </authorList>
    </citation>
    <scope>NUCLEOTIDE SEQUENCE [LARGE SCALE GENOMIC DNA]</scope>
    <source>
        <strain evidence="2">NRRL B-16386</strain>
    </source>
</reference>
<sequence>MRSLIQTIDYVGAMSVRAHDVVEVVDSVNEMDSVNAMDAAGSVGSPILEHVQSVTAVYDYGQFYLYTNLLDEVDYSEVVDDAIASGKISQEGPLLVVLSPHQNNFEMPLRVERWSARPLDDLDDWQEAFTASIDVDSFGLWYESATTIQNLRLDVPPGRYVVRIVGRGFVSRGWPGSTKPGDEWRFQLWPRSGSLQEPERLKAWNE</sequence>
<dbReference type="RefSeq" id="WP_076822973.1">
    <property type="nucleotide sequence ID" value="NZ_MOMC01000134.1"/>
</dbReference>
<dbReference type="Proteomes" id="UP000188929">
    <property type="component" value="Unassembled WGS sequence"/>
</dbReference>
<dbReference type="STRING" id="1834516.BL253_37410"/>
<gene>
    <name evidence="1" type="ORF">BL253_37410</name>
</gene>
<accession>A0A1V2I134</accession>
<dbReference type="EMBL" id="MOMC01000134">
    <property type="protein sequence ID" value="ONH21905.1"/>
    <property type="molecule type" value="Genomic_DNA"/>
</dbReference>
<keyword evidence="2" id="KW-1185">Reference proteome</keyword>
<dbReference type="OrthoDB" id="4485313at2"/>
<protein>
    <submittedName>
        <fullName evidence="1">Uncharacterized protein</fullName>
    </submittedName>
</protein>
<proteinExistence type="predicted"/>